<feature type="region of interest" description="Disordered" evidence="1">
    <location>
        <begin position="382"/>
        <end position="420"/>
    </location>
</feature>
<dbReference type="EMBL" id="NMUH01001101">
    <property type="protein sequence ID" value="MQL88921.1"/>
    <property type="molecule type" value="Genomic_DNA"/>
</dbReference>
<feature type="compositionally biased region" description="Basic and acidic residues" evidence="1">
    <location>
        <begin position="216"/>
        <end position="227"/>
    </location>
</feature>
<evidence type="ECO:0000313" key="2">
    <source>
        <dbReference type="EMBL" id="MQL88921.1"/>
    </source>
</evidence>
<dbReference type="AlphaFoldDB" id="A0A843UYZ7"/>
<feature type="region of interest" description="Disordered" evidence="1">
    <location>
        <begin position="196"/>
        <end position="227"/>
    </location>
</feature>
<gene>
    <name evidence="2" type="ORF">Taro_021490</name>
</gene>
<comment type="caution">
    <text evidence="2">The sequence shown here is derived from an EMBL/GenBank/DDBJ whole genome shotgun (WGS) entry which is preliminary data.</text>
</comment>
<evidence type="ECO:0000256" key="1">
    <source>
        <dbReference type="SAM" id="MobiDB-lite"/>
    </source>
</evidence>
<evidence type="ECO:0000313" key="3">
    <source>
        <dbReference type="Proteomes" id="UP000652761"/>
    </source>
</evidence>
<sequence>MEFKLRLDCFGLMEKVESTTIYLQYCRINRSFGLCTADLKQSSSNSFLLDLALGFLVVAASVFEHLSTGVLSTFLSDHNCGICRHMPLGLSTGAECLSTDCNRFAIDRLQVALACGICRKATLICRQVSEHLSTGVLSTFLSDHNCGICRHMPLGLSTGHQKSTSATLVLSLLFSVSFLTSTSLYLKQQDLMAPPAKKLASRRRPRSPHAGQGSRASRERRTKHREDRLPELLIPPNLQFKGWSPFCYSYKQYSSSAVTEFYHNLRESTTGVDIFAHHPTPEEYYALITSKPYDPTDRKQLNANSFPPLHRLIHHIFTTLIVPKDGSRELVTSLTSLFLFLGIIIPEGEMTVLPARSSYDLTAAQRMGYKFMDGVVTRDLKGKSQAVPVDDEEADEAADEEVDENEVEEEDSQYGPLDAPGDDAHDVAVEPSIRELLAQLQLQMSTGFERLNHRMDRLDALLDSIAPLRPPPTPPADEDA</sequence>
<feature type="compositionally biased region" description="Acidic residues" evidence="1">
    <location>
        <begin position="389"/>
        <end position="412"/>
    </location>
</feature>
<protein>
    <submittedName>
        <fullName evidence="2">Uncharacterized protein</fullName>
    </submittedName>
</protein>
<keyword evidence="3" id="KW-1185">Reference proteome</keyword>
<name>A0A843UYZ7_COLES</name>
<proteinExistence type="predicted"/>
<accession>A0A843UYZ7</accession>
<organism evidence="2 3">
    <name type="scientific">Colocasia esculenta</name>
    <name type="common">Wild taro</name>
    <name type="synonym">Arum esculentum</name>
    <dbReference type="NCBI Taxonomy" id="4460"/>
    <lineage>
        <taxon>Eukaryota</taxon>
        <taxon>Viridiplantae</taxon>
        <taxon>Streptophyta</taxon>
        <taxon>Embryophyta</taxon>
        <taxon>Tracheophyta</taxon>
        <taxon>Spermatophyta</taxon>
        <taxon>Magnoliopsida</taxon>
        <taxon>Liliopsida</taxon>
        <taxon>Araceae</taxon>
        <taxon>Aroideae</taxon>
        <taxon>Colocasieae</taxon>
        <taxon>Colocasia</taxon>
    </lineage>
</organism>
<dbReference type="Proteomes" id="UP000652761">
    <property type="component" value="Unassembled WGS sequence"/>
</dbReference>
<reference evidence="2" key="1">
    <citation type="submission" date="2017-07" db="EMBL/GenBank/DDBJ databases">
        <title>Taro Niue Genome Assembly and Annotation.</title>
        <authorList>
            <person name="Atibalentja N."/>
            <person name="Keating K."/>
            <person name="Fields C.J."/>
        </authorList>
    </citation>
    <scope>NUCLEOTIDE SEQUENCE</scope>
    <source>
        <strain evidence="2">Niue_2</strain>
        <tissue evidence="2">Leaf</tissue>
    </source>
</reference>